<feature type="region of interest" description="Disordered" evidence="1">
    <location>
        <begin position="263"/>
        <end position="282"/>
    </location>
</feature>
<protein>
    <submittedName>
        <fullName evidence="3">Uncharacterized protein</fullName>
    </submittedName>
</protein>
<dbReference type="InParanoid" id="A0A2R5GUD5"/>
<evidence type="ECO:0000313" key="4">
    <source>
        <dbReference type="Proteomes" id="UP000241890"/>
    </source>
</evidence>
<keyword evidence="2" id="KW-0812">Transmembrane</keyword>
<feature type="compositionally biased region" description="Low complexity" evidence="1">
    <location>
        <begin position="53"/>
        <end position="64"/>
    </location>
</feature>
<evidence type="ECO:0000313" key="3">
    <source>
        <dbReference type="EMBL" id="GBG31504.1"/>
    </source>
</evidence>
<evidence type="ECO:0000256" key="2">
    <source>
        <dbReference type="SAM" id="Phobius"/>
    </source>
</evidence>
<keyword evidence="4" id="KW-1185">Reference proteome</keyword>
<feature type="compositionally biased region" description="Polar residues" evidence="1">
    <location>
        <begin position="124"/>
        <end position="146"/>
    </location>
</feature>
<dbReference type="EMBL" id="BEYU01000099">
    <property type="protein sequence ID" value="GBG31504.1"/>
    <property type="molecule type" value="Genomic_DNA"/>
</dbReference>
<evidence type="ECO:0000256" key="1">
    <source>
        <dbReference type="SAM" id="MobiDB-lite"/>
    </source>
</evidence>
<dbReference type="AlphaFoldDB" id="A0A2R5GUD5"/>
<organism evidence="3 4">
    <name type="scientific">Hondaea fermentalgiana</name>
    <dbReference type="NCBI Taxonomy" id="2315210"/>
    <lineage>
        <taxon>Eukaryota</taxon>
        <taxon>Sar</taxon>
        <taxon>Stramenopiles</taxon>
        <taxon>Bigyra</taxon>
        <taxon>Labyrinthulomycetes</taxon>
        <taxon>Thraustochytrida</taxon>
        <taxon>Thraustochytriidae</taxon>
        <taxon>Hondaea</taxon>
    </lineage>
</organism>
<reference evidence="3 4" key="1">
    <citation type="submission" date="2017-12" db="EMBL/GenBank/DDBJ databases">
        <title>Sequencing, de novo assembly and annotation of complete genome of a new Thraustochytrid species, strain FCC1311.</title>
        <authorList>
            <person name="Sedici K."/>
            <person name="Godart F."/>
            <person name="Aiese Cigliano R."/>
            <person name="Sanseverino W."/>
            <person name="Barakat M."/>
            <person name="Ortet P."/>
            <person name="Marechal E."/>
            <person name="Cagnac O."/>
            <person name="Amato A."/>
        </authorList>
    </citation>
    <scope>NUCLEOTIDE SEQUENCE [LARGE SCALE GENOMIC DNA]</scope>
</reference>
<keyword evidence="2" id="KW-0472">Membrane</keyword>
<feature type="region of interest" description="Disordered" evidence="1">
    <location>
        <begin position="51"/>
        <end position="76"/>
    </location>
</feature>
<dbReference type="Proteomes" id="UP000241890">
    <property type="component" value="Unassembled WGS sequence"/>
</dbReference>
<keyword evidence="2" id="KW-1133">Transmembrane helix</keyword>
<gene>
    <name evidence="3" type="ORF">FCC1311_077282</name>
</gene>
<proteinExistence type="predicted"/>
<feature type="region of interest" description="Disordered" evidence="1">
    <location>
        <begin position="116"/>
        <end position="159"/>
    </location>
</feature>
<accession>A0A2R5GUD5</accession>
<feature type="compositionally biased region" description="Low complexity" evidence="1">
    <location>
        <begin position="264"/>
        <end position="273"/>
    </location>
</feature>
<feature type="transmembrane region" description="Helical" evidence="2">
    <location>
        <begin position="312"/>
        <end position="342"/>
    </location>
</feature>
<comment type="caution">
    <text evidence="3">The sequence shown here is derived from an EMBL/GenBank/DDBJ whole genome shotgun (WGS) entry which is preliminary data.</text>
</comment>
<sequence>MGGSRATAAAAGEDAASGEDAAWHSVWRLCSTASSPLGALGGSHGSGLGLGLGSSSSSNNNSSSAGGGGGGGEKTLQGHVSLTRFNMTRHRTICNLQPGEYKLYIFVFTGGVNDEDERNAMSPGPNQGTTDAGNGAAESSRTSRSGSAPGDSNRRHSLGLRNVLRTATFGKLGKLDVRADWELVSFPENNNSAGETGVSAGAQVRRLQQFTEVVSLEDVPVRELTFTILPEDLPCQAYFSLSSTSTVTTLNIAAQLYRRDDSQQEASKQAQQETGDFDEASSASKVITIPTADRVDVLEAILLEGSERSRGLLLTAAFLGFALGISSLSSMYLVFVFLVVLVTARGSTSLFSATAGKGFDATGAKASSR</sequence>
<name>A0A2R5GUD5_9STRA</name>